<sequence length="114" mass="12446">MLLGAAKGSTAVVKRLLDAGWPPESVWSKKIQVVEACVGSVTDKVARPVAEERETEGEQQQPHREILHSRLDAADGGMSDWEPGNLHNVAGRRCESRTEEPDVQNSVGNSEGEW</sequence>
<evidence type="ECO:0000313" key="3">
    <source>
        <dbReference type="Proteomes" id="UP000324767"/>
    </source>
</evidence>
<accession>A0A5M8PWN9</accession>
<dbReference type="AlphaFoldDB" id="A0A5M8PWN9"/>
<dbReference type="EMBL" id="VXIT01000003">
    <property type="protein sequence ID" value="KAA6414037.1"/>
    <property type="molecule type" value="Genomic_DNA"/>
</dbReference>
<feature type="compositionally biased region" description="Polar residues" evidence="1">
    <location>
        <begin position="103"/>
        <end position="114"/>
    </location>
</feature>
<dbReference type="Proteomes" id="UP000324767">
    <property type="component" value="Unassembled WGS sequence"/>
</dbReference>
<gene>
    <name evidence="2" type="ORF">FRX48_02399</name>
</gene>
<reference evidence="2 3" key="1">
    <citation type="submission" date="2019-09" db="EMBL/GenBank/DDBJ databases">
        <title>The hologenome of the rock-dwelling lichen Lasallia pustulata.</title>
        <authorList>
            <person name="Greshake Tzovaras B."/>
            <person name="Segers F."/>
            <person name="Bicker A."/>
            <person name="Dal Grande F."/>
            <person name="Otte J."/>
            <person name="Hankeln T."/>
            <person name="Schmitt I."/>
            <person name="Ebersberger I."/>
        </authorList>
    </citation>
    <scope>NUCLEOTIDE SEQUENCE [LARGE SCALE GENOMIC DNA]</scope>
    <source>
        <strain evidence="2">A1-1</strain>
    </source>
</reference>
<comment type="caution">
    <text evidence="2">The sequence shown here is derived from an EMBL/GenBank/DDBJ whole genome shotgun (WGS) entry which is preliminary data.</text>
</comment>
<evidence type="ECO:0000313" key="2">
    <source>
        <dbReference type="EMBL" id="KAA6414037.1"/>
    </source>
</evidence>
<proteinExistence type="predicted"/>
<organism evidence="2 3">
    <name type="scientific">Lasallia pustulata</name>
    <dbReference type="NCBI Taxonomy" id="136370"/>
    <lineage>
        <taxon>Eukaryota</taxon>
        <taxon>Fungi</taxon>
        <taxon>Dikarya</taxon>
        <taxon>Ascomycota</taxon>
        <taxon>Pezizomycotina</taxon>
        <taxon>Lecanoromycetes</taxon>
        <taxon>OSLEUM clade</taxon>
        <taxon>Umbilicariomycetidae</taxon>
        <taxon>Umbilicariales</taxon>
        <taxon>Umbilicariaceae</taxon>
        <taxon>Lasallia</taxon>
    </lineage>
</organism>
<feature type="compositionally biased region" description="Basic and acidic residues" evidence="1">
    <location>
        <begin position="61"/>
        <end position="73"/>
    </location>
</feature>
<protein>
    <submittedName>
        <fullName evidence="2">Uncharacterized protein</fullName>
    </submittedName>
</protein>
<feature type="region of interest" description="Disordered" evidence="1">
    <location>
        <begin position="47"/>
        <end position="114"/>
    </location>
</feature>
<name>A0A5M8PWN9_9LECA</name>
<evidence type="ECO:0000256" key="1">
    <source>
        <dbReference type="SAM" id="MobiDB-lite"/>
    </source>
</evidence>